<dbReference type="AlphaFoldDB" id="A0A154NB95"/>
<dbReference type="STRING" id="621456.BJP26_08785"/>
<dbReference type="Pfam" id="PF13400">
    <property type="entry name" value="Tad"/>
    <property type="match status" value="1"/>
</dbReference>
<name>A0A154NB95_9SPHN</name>
<proteinExistence type="predicted"/>
<dbReference type="RefSeq" id="WP_017978901.1">
    <property type="nucleotide sequence ID" value="NZ_CP017578.1"/>
</dbReference>
<gene>
    <name evidence="2" type="ORF">AVM11_02080</name>
</gene>
<dbReference type="KEGG" id="smy:BJP26_08785"/>
<evidence type="ECO:0000313" key="3">
    <source>
        <dbReference type="Proteomes" id="UP000078460"/>
    </source>
</evidence>
<sequence>MTIDRQLTDTNGQPSFLSRFARAKGGNTLAMLAAFLIPMSALTGSAVDFGRMYLVKVRLQQACDAGALAGRKAMADSSSSTLDAAAAATAKTFFANNFPSGIMGTPAYTSATVPFTPTKTSDNQVAGTASVRVPTTVMKMFGMPARTMTVNCEARFDVADSDVMFVLDTTGSMACTPANSCTNQTSTYTRPDGTTGYYAVEATGSKISGLRSAVLSFFDTMEANKDSSTRVRYGFVTYTSTVNAGFALPSSAIVDNWTYQSRKIVGEDDNDNGGWTYSYYSGWTNTRVSTTTNTSRPTCDKRATGRTPALQTNSDGSTRYTFRTDGTAEYVTTDWNSSNGGTCNTTTVPKKPSWQYMPVTLDLSQFKLGNAVVDPSKVSGATAKWQGCLEERDTISGATTFDQNNLPPDLDPDALPTSDATRWRPMWPEVTYYRNNSNAYSGNVIKPNTPSSPFVYGDYSTTTTSATVAWTSLAYPANLRAAYVSCGKPVRRLGPMNRTDVSDYVNAVDFKAQGGTYHDTGMIWGTRLLSPTGLFASDTAAAAGRQTPNRYIVFMTDGDMAPNAAIYGMYGLEAYDGRVSNGDTGNLTAYHNARFLAECTAAKARNITVFVIGFGQTLTPQLTQCASPGQAFYASDNASLDAAFRRIANQVALLRVSK</sequence>
<dbReference type="SUPFAM" id="SSF53300">
    <property type="entry name" value="vWA-like"/>
    <property type="match status" value="1"/>
</dbReference>
<feature type="domain" description="Putative Flp pilus-assembly TadG-like N-terminal" evidence="1">
    <location>
        <begin position="26"/>
        <end position="70"/>
    </location>
</feature>
<dbReference type="InterPro" id="IPR028087">
    <property type="entry name" value="Tad_N"/>
</dbReference>
<dbReference type="Gene3D" id="3.40.50.410">
    <property type="entry name" value="von Willebrand factor, type A domain"/>
    <property type="match status" value="2"/>
</dbReference>
<evidence type="ECO:0000313" key="2">
    <source>
        <dbReference type="EMBL" id="KZB96955.1"/>
    </source>
</evidence>
<dbReference type="GeneID" id="93798550"/>
<evidence type="ECO:0000259" key="1">
    <source>
        <dbReference type="Pfam" id="PF13400"/>
    </source>
</evidence>
<reference evidence="2" key="1">
    <citation type="submission" date="2016-03" db="EMBL/GenBank/DDBJ databases">
        <title>Sphingomonas melonis TY, whole genome shotgun sequencing.</title>
        <authorList>
            <person name="Wang H."/>
            <person name="Zhu P."/>
        </authorList>
    </citation>
    <scope>NUCLEOTIDE SEQUENCE [LARGE SCALE GENOMIC DNA]</scope>
    <source>
        <strain evidence="2">TY</strain>
    </source>
</reference>
<protein>
    <recommendedName>
        <fullName evidence="1">Putative Flp pilus-assembly TadG-like N-terminal domain-containing protein</fullName>
    </recommendedName>
</protein>
<accession>A0A154NB95</accession>
<keyword evidence="3" id="KW-1185">Reference proteome</keyword>
<dbReference type="EMBL" id="LQCK02000001">
    <property type="protein sequence ID" value="KZB96955.1"/>
    <property type="molecule type" value="Genomic_DNA"/>
</dbReference>
<dbReference type="OrthoDB" id="7522752at2"/>
<dbReference type="Proteomes" id="UP000078460">
    <property type="component" value="Unassembled WGS sequence"/>
</dbReference>
<dbReference type="InterPro" id="IPR036465">
    <property type="entry name" value="vWFA_dom_sf"/>
</dbReference>
<comment type="caution">
    <text evidence="2">The sequence shown here is derived from an EMBL/GenBank/DDBJ whole genome shotgun (WGS) entry which is preliminary data.</text>
</comment>
<organism evidence="2 3">
    <name type="scientific">Sphingomonas melonis TY</name>
    <dbReference type="NCBI Taxonomy" id="621456"/>
    <lineage>
        <taxon>Bacteria</taxon>
        <taxon>Pseudomonadati</taxon>
        <taxon>Pseudomonadota</taxon>
        <taxon>Alphaproteobacteria</taxon>
        <taxon>Sphingomonadales</taxon>
        <taxon>Sphingomonadaceae</taxon>
        <taxon>Sphingomonas</taxon>
    </lineage>
</organism>